<evidence type="ECO:0000313" key="3">
    <source>
        <dbReference type="Proteomes" id="UP000461670"/>
    </source>
</evidence>
<accession>A0A7V8FQI6</accession>
<dbReference type="EMBL" id="WNDQ01000012">
    <property type="protein sequence ID" value="KAF1022431.1"/>
    <property type="molecule type" value="Genomic_DNA"/>
</dbReference>
<evidence type="ECO:0000313" key="2">
    <source>
        <dbReference type="EMBL" id="KAF1022431.1"/>
    </source>
</evidence>
<feature type="transmembrane region" description="Helical" evidence="1">
    <location>
        <begin position="40"/>
        <end position="63"/>
    </location>
</feature>
<evidence type="ECO:0000256" key="1">
    <source>
        <dbReference type="SAM" id="Phobius"/>
    </source>
</evidence>
<feature type="transmembrane region" description="Helical" evidence="1">
    <location>
        <begin position="6"/>
        <end position="28"/>
    </location>
</feature>
<name>A0A7V8FQI6_9BURK</name>
<feature type="transmembrane region" description="Helical" evidence="1">
    <location>
        <begin position="69"/>
        <end position="86"/>
    </location>
</feature>
<keyword evidence="1" id="KW-0812">Transmembrane</keyword>
<proteinExistence type="predicted"/>
<reference evidence="3" key="1">
    <citation type="journal article" date="2020" name="MBio">
        <title>Horizontal gene transfer to a defensive symbiont with a reduced genome amongst a multipartite beetle microbiome.</title>
        <authorList>
            <person name="Waterworth S.C."/>
            <person name="Florez L.V."/>
            <person name="Rees E.R."/>
            <person name="Hertweck C."/>
            <person name="Kaltenpoth M."/>
            <person name="Kwan J.C."/>
        </authorList>
    </citation>
    <scope>NUCLEOTIDE SEQUENCE [LARGE SCALE GENOMIC DNA]</scope>
</reference>
<comment type="caution">
    <text evidence="2">The sequence shown here is derived from an EMBL/GenBank/DDBJ whole genome shotgun (WGS) entry which is preliminary data.</text>
</comment>
<dbReference type="AlphaFoldDB" id="A0A7V8FQI6"/>
<protein>
    <submittedName>
        <fullName evidence="2">Uncharacterized protein</fullName>
    </submittedName>
</protein>
<dbReference type="Proteomes" id="UP000461670">
    <property type="component" value="Unassembled WGS sequence"/>
</dbReference>
<organism evidence="2 3">
    <name type="scientific">Paracidovorax wautersii</name>
    <dbReference type="NCBI Taxonomy" id="1177982"/>
    <lineage>
        <taxon>Bacteria</taxon>
        <taxon>Pseudomonadati</taxon>
        <taxon>Pseudomonadota</taxon>
        <taxon>Betaproteobacteria</taxon>
        <taxon>Burkholderiales</taxon>
        <taxon>Comamonadaceae</taxon>
        <taxon>Paracidovorax</taxon>
    </lineage>
</organism>
<keyword evidence="1" id="KW-1133">Transmembrane helix</keyword>
<keyword evidence="1" id="KW-0472">Membrane</keyword>
<sequence length="89" mass="9642">MNWFDFFNHLLNLVMPALGVALVLGLLACATQKKMPFGLWFWRLVAIHSGVGVVVLVAGLLLADGDGRMATYGAMVLVMGAVHAWLTRS</sequence>
<gene>
    <name evidence="2" type="ORF">GAK30_01215</name>
</gene>